<keyword evidence="5" id="KW-1133">Transmembrane helix</keyword>
<dbReference type="InterPro" id="IPR009056">
    <property type="entry name" value="Cyt_c-like_dom"/>
</dbReference>
<reference evidence="8" key="1">
    <citation type="submission" date="2016-10" db="EMBL/GenBank/DDBJ databases">
        <authorList>
            <person name="Varghese N."/>
            <person name="Submissions S."/>
        </authorList>
    </citation>
    <scope>NUCLEOTIDE SEQUENCE [LARGE SCALE GENOMIC DNA]</scope>
    <source>
        <strain evidence="8">DSM 19891</strain>
    </source>
</reference>
<dbReference type="EMBL" id="FOYX01000002">
    <property type="protein sequence ID" value="SFR77304.1"/>
    <property type="molecule type" value="Genomic_DNA"/>
</dbReference>
<keyword evidence="8" id="KW-1185">Reference proteome</keyword>
<evidence type="ECO:0000256" key="3">
    <source>
        <dbReference type="ARBA" id="ARBA00023004"/>
    </source>
</evidence>
<keyword evidence="3 4" id="KW-0408">Iron</keyword>
<keyword evidence="5" id="KW-0472">Membrane</keyword>
<dbReference type="RefSeq" id="WP_091903476.1">
    <property type="nucleotide sequence ID" value="NZ_FOYX01000002.1"/>
</dbReference>
<evidence type="ECO:0000256" key="5">
    <source>
        <dbReference type="SAM" id="Phobius"/>
    </source>
</evidence>
<organism evidence="7 8">
    <name type="scientific">Maribacter stanieri</name>
    <dbReference type="NCBI Taxonomy" id="440514"/>
    <lineage>
        <taxon>Bacteria</taxon>
        <taxon>Pseudomonadati</taxon>
        <taxon>Bacteroidota</taxon>
        <taxon>Flavobacteriia</taxon>
        <taxon>Flavobacteriales</taxon>
        <taxon>Flavobacteriaceae</taxon>
        <taxon>Maribacter</taxon>
    </lineage>
</organism>
<evidence type="ECO:0000259" key="6">
    <source>
        <dbReference type="PROSITE" id="PS51007"/>
    </source>
</evidence>
<evidence type="ECO:0000313" key="7">
    <source>
        <dbReference type="EMBL" id="SFR77304.1"/>
    </source>
</evidence>
<feature type="transmembrane region" description="Helical" evidence="5">
    <location>
        <begin position="12"/>
        <end position="30"/>
    </location>
</feature>
<name>A0A1I6JEM4_9FLAO</name>
<dbReference type="SUPFAM" id="SSF46626">
    <property type="entry name" value="Cytochrome c"/>
    <property type="match status" value="2"/>
</dbReference>
<dbReference type="PANTHER" id="PTHR35008:SF9">
    <property type="entry name" value="CYTOCHROME C DOMAIN-CONTAINING PROTEIN"/>
    <property type="match status" value="1"/>
</dbReference>
<dbReference type="PANTHER" id="PTHR35008">
    <property type="entry name" value="BLL4482 PROTEIN-RELATED"/>
    <property type="match status" value="1"/>
</dbReference>
<protein>
    <submittedName>
        <fullName evidence="7">Cytochrome c</fullName>
    </submittedName>
</protein>
<dbReference type="STRING" id="440514.SAMN04488010_2647"/>
<keyword evidence="1 4" id="KW-0349">Heme</keyword>
<evidence type="ECO:0000256" key="2">
    <source>
        <dbReference type="ARBA" id="ARBA00022723"/>
    </source>
</evidence>
<dbReference type="Gene3D" id="1.10.760.10">
    <property type="entry name" value="Cytochrome c-like domain"/>
    <property type="match status" value="2"/>
</dbReference>
<evidence type="ECO:0000256" key="4">
    <source>
        <dbReference type="PROSITE-ProRule" id="PRU00433"/>
    </source>
</evidence>
<dbReference type="InterPro" id="IPR051459">
    <property type="entry name" value="Cytochrome_c-type_DH"/>
</dbReference>
<evidence type="ECO:0000256" key="1">
    <source>
        <dbReference type="ARBA" id="ARBA00022617"/>
    </source>
</evidence>
<dbReference type="AlphaFoldDB" id="A0A1I6JEM4"/>
<keyword evidence="5" id="KW-0812">Transmembrane</keyword>
<feature type="domain" description="Cytochrome c" evidence="6">
    <location>
        <begin position="196"/>
        <end position="288"/>
    </location>
</feature>
<dbReference type="GO" id="GO:0009055">
    <property type="term" value="F:electron transfer activity"/>
    <property type="evidence" value="ECO:0007669"/>
    <property type="project" value="InterPro"/>
</dbReference>
<keyword evidence="2 4" id="KW-0479">Metal-binding</keyword>
<gene>
    <name evidence="7" type="ORF">SAMN04488010_2647</name>
</gene>
<dbReference type="Proteomes" id="UP000199462">
    <property type="component" value="Unassembled WGS sequence"/>
</dbReference>
<dbReference type="GO" id="GO:0046872">
    <property type="term" value="F:metal ion binding"/>
    <property type="evidence" value="ECO:0007669"/>
    <property type="project" value="UniProtKB-KW"/>
</dbReference>
<dbReference type="Pfam" id="PF21342">
    <property type="entry name" value="SoxA-TsdA_cyt-c"/>
    <property type="match status" value="1"/>
</dbReference>
<dbReference type="PROSITE" id="PS51007">
    <property type="entry name" value="CYTC"/>
    <property type="match status" value="1"/>
</dbReference>
<sequence>MNELRILAKQFFKLFAIVFVLIGLVFTWLLTYEPSAEREVIIETEEIVANEVWQPKDAIAELPSMPATVKEGYYLIAESSKYMGPNAARAEDRYSGNNLACANCHLQKGAQAGSGSWVGIIERFPQFGGRGNKIGTIEDRINGCMERSMNGKMLPVDSNQMKAIVAYMNWLSEGVPEHRKAEFKGYPNIEIPTVAVNLEKGSQVYKKECIICHGTNGEGILNTVDGKSYTYPPLWGPDSFNDGAGMHRVITSAEFIKSNMPYLQATWDNPKLTDEEAFHVAGYINSFSRPHKLNTENDYPDKTLKPVSTPYGPWADDFSPEQHKYGPFPPIMEYYKNEYGITKTK</sequence>
<proteinExistence type="predicted"/>
<evidence type="ECO:0000313" key="8">
    <source>
        <dbReference type="Proteomes" id="UP000199462"/>
    </source>
</evidence>
<accession>A0A1I6JEM4</accession>
<dbReference type="Pfam" id="PF00034">
    <property type="entry name" value="Cytochrom_C"/>
    <property type="match status" value="1"/>
</dbReference>
<dbReference type="InterPro" id="IPR036909">
    <property type="entry name" value="Cyt_c-like_dom_sf"/>
</dbReference>
<dbReference type="GO" id="GO:0020037">
    <property type="term" value="F:heme binding"/>
    <property type="evidence" value="ECO:0007669"/>
    <property type="project" value="InterPro"/>
</dbReference>